<dbReference type="Proteomes" id="UP000612055">
    <property type="component" value="Unassembled WGS sequence"/>
</dbReference>
<feature type="compositionally biased region" description="Low complexity" evidence="1">
    <location>
        <begin position="451"/>
        <end position="460"/>
    </location>
</feature>
<protein>
    <submittedName>
        <fullName evidence="2">Uncharacterized protein</fullName>
    </submittedName>
</protein>
<accession>A0A836C188</accession>
<reference evidence="2" key="1">
    <citation type="journal article" date="2020" name="bioRxiv">
        <title>Comparative genomics of Chlamydomonas.</title>
        <authorList>
            <person name="Craig R.J."/>
            <person name="Hasan A.R."/>
            <person name="Ness R.W."/>
            <person name="Keightley P.D."/>
        </authorList>
    </citation>
    <scope>NUCLEOTIDE SEQUENCE</scope>
    <source>
        <strain evidence="2">CCAP 11/70</strain>
    </source>
</reference>
<feature type="compositionally biased region" description="Gly residues" evidence="1">
    <location>
        <begin position="666"/>
        <end position="678"/>
    </location>
</feature>
<name>A0A836C188_9CHLO</name>
<sequence length="706" mass="76974">MLVVTQRTMVNMAPLLDMLDGWNYHHAYAVSDCLAQGDDATCAESPPACLPCHASSRPGLPAGCPCNPGMACAEQPSRQCLEGRGPQPLPAGGVLLSRGLLGCAPFADPEAMEEVVESMELAEAGEDPPPFAGLGPLLHAIGVAATLPPPPAVQARAGWRRFGGQRLQSQLPEGEGLFETAVRVAEGTCPDMEACSALLQHVVTAPIPVSAVPDGMYQVLNRAVALTKLIPGTPYVPPNLGEPAPRLPRPESTFFWGDTCLARFPGQRCPIKGSCVKGDTCVWWRDGLYDWSREPYHGWQQYSGGHVGSTEYLTADALFDFGPPDLPSCEDPSVPGYWWSGQWRANVPYPNPSRLPQPLPGHGHENSSCVFHRIPRRQVVSCLRGKKWLFVGDSLTRQTVHRLIFYLRGYEVSVEHFHHLHVIYSFFDGDAGTGGDGAGAGGGAPGEVQERSSSNSSSSSGRGGGGLPRRSRDRWEAGLDSVWSRAKQPLAQGETFRIMFHWWEYTRDYSRVIKEADPDLLSLGGSIWGNHESHHEKVFEMLGKSADRTGRPSRVFWQMPSVHHKANKIPSWQQRAGDYAQDLMEAHPKLRLDIVPGDRMGITSPFTTNQEELSGIHYQCAYGPKYPEVPAGVKTPRDLDCRDLYNFNIMMLYLNSLCPVRPKPGAAGGGGGGAGGRSAAGRARRRRRALSRKLRSGDSAVVLPER</sequence>
<dbReference type="EMBL" id="JAEHOE010000018">
    <property type="protein sequence ID" value="KAG2496495.1"/>
    <property type="molecule type" value="Genomic_DNA"/>
</dbReference>
<feature type="region of interest" description="Disordered" evidence="1">
    <location>
        <begin position="437"/>
        <end position="472"/>
    </location>
</feature>
<feature type="compositionally biased region" description="Basic residues" evidence="1">
    <location>
        <begin position="682"/>
        <end position="694"/>
    </location>
</feature>
<evidence type="ECO:0000313" key="3">
    <source>
        <dbReference type="Proteomes" id="UP000612055"/>
    </source>
</evidence>
<gene>
    <name evidence="2" type="ORF">HYH03_005320</name>
</gene>
<keyword evidence="3" id="KW-1185">Reference proteome</keyword>
<organism evidence="2 3">
    <name type="scientific">Edaphochlamys debaryana</name>
    <dbReference type="NCBI Taxonomy" id="47281"/>
    <lineage>
        <taxon>Eukaryota</taxon>
        <taxon>Viridiplantae</taxon>
        <taxon>Chlorophyta</taxon>
        <taxon>core chlorophytes</taxon>
        <taxon>Chlorophyceae</taxon>
        <taxon>CS clade</taxon>
        <taxon>Chlamydomonadales</taxon>
        <taxon>Chlamydomonadales incertae sedis</taxon>
        <taxon>Edaphochlamys</taxon>
    </lineage>
</organism>
<feature type="region of interest" description="Disordered" evidence="1">
    <location>
        <begin position="665"/>
        <end position="706"/>
    </location>
</feature>
<dbReference type="OrthoDB" id="3188148at2759"/>
<dbReference type="AlphaFoldDB" id="A0A836C188"/>
<evidence type="ECO:0000313" key="2">
    <source>
        <dbReference type="EMBL" id="KAG2496495.1"/>
    </source>
</evidence>
<comment type="caution">
    <text evidence="2">The sequence shown here is derived from an EMBL/GenBank/DDBJ whole genome shotgun (WGS) entry which is preliminary data.</text>
</comment>
<evidence type="ECO:0000256" key="1">
    <source>
        <dbReference type="SAM" id="MobiDB-lite"/>
    </source>
</evidence>
<proteinExistence type="predicted"/>